<feature type="region of interest" description="Disordered" evidence="1">
    <location>
        <begin position="99"/>
        <end position="122"/>
    </location>
</feature>
<accession>A0A0G0H8Y0</accession>
<evidence type="ECO:0000313" key="3">
    <source>
        <dbReference type="EMBL" id="KKQ08554.1"/>
    </source>
</evidence>
<dbReference type="SUPFAM" id="SSF51182">
    <property type="entry name" value="RmlC-like cupins"/>
    <property type="match status" value="1"/>
</dbReference>
<dbReference type="Pfam" id="PF07883">
    <property type="entry name" value="Cupin_2"/>
    <property type="match status" value="1"/>
</dbReference>
<proteinExistence type="predicted"/>
<dbReference type="EMBL" id="LBSA01000022">
    <property type="protein sequence ID" value="KKQ08554.1"/>
    <property type="molecule type" value="Genomic_DNA"/>
</dbReference>
<dbReference type="GO" id="GO:0016853">
    <property type="term" value="F:isomerase activity"/>
    <property type="evidence" value="ECO:0007669"/>
    <property type="project" value="UniProtKB-KW"/>
</dbReference>
<dbReference type="Gene3D" id="2.60.120.10">
    <property type="entry name" value="Jelly Rolls"/>
    <property type="match status" value="1"/>
</dbReference>
<name>A0A0G0H8Y0_9BACT</name>
<comment type="caution">
    <text evidence="3">The sequence shown here is derived from an EMBL/GenBank/DDBJ whole genome shotgun (WGS) entry which is preliminary data.</text>
</comment>
<keyword evidence="3" id="KW-0413">Isomerase</keyword>
<feature type="domain" description="Cupin type-2" evidence="2">
    <location>
        <begin position="31"/>
        <end position="98"/>
    </location>
</feature>
<gene>
    <name evidence="3" type="ORF">US19_C0022G0015</name>
</gene>
<dbReference type="Proteomes" id="UP000034492">
    <property type="component" value="Unassembled WGS sequence"/>
</dbReference>
<dbReference type="InterPro" id="IPR014710">
    <property type="entry name" value="RmlC-like_jellyroll"/>
</dbReference>
<evidence type="ECO:0000313" key="4">
    <source>
        <dbReference type="Proteomes" id="UP000034492"/>
    </source>
</evidence>
<evidence type="ECO:0000259" key="2">
    <source>
        <dbReference type="Pfam" id="PF07883"/>
    </source>
</evidence>
<organism evidence="3 4">
    <name type="scientific">Candidatus Daviesbacteria bacterium GW2011_GWB1_36_5</name>
    <dbReference type="NCBI Taxonomy" id="1618426"/>
    <lineage>
        <taxon>Bacteria</taxon>
        <taxon>Candidatus Daviesiibacteriota</taxon>
    </lineage>
</organism>
<dbReference type="InterPro" id="IPR013096">
    <property type="entry name" value="Cupin_2"/>
</dbReference>
<dbReference type="PANTHER" id="PTHR43346">
    <property type="entry name" value="LIGAND BINDING DOMAIN PROTEIN, PUTATIVE (AFU_ORTHOLOGUE AFUA_6G14370)-RELATED"/>
    <property type="match status" value="1"/>
</dbReference>
<dbReference type="PANTHER" id="PTHR43346:SF1">
    <property type="entry name" value="QUERCETIN 2,3-DIOXYGENASE-RELATED"/>
    <property type="match status" value="1"/>
</dbReference>
<dbReference type="InterPro" id="IPR011051">
    <property type="entry name" value="RmlC_Cupin_sf"/>
</dbReference>
<dbReference type="CDD" id="cd02223">
    <property type="entry name" value="cupin_Bh2720-like"/>
    <property type="match status" value="1"/>
</dbReference>
<reference evidence="3 4" key="1">
    <citation type="journal article" date="2015" name="Nature">
        <title>rRNA introns, odd ribosomes, and small enigmatic genomes across a large radiation of phyla.</title>
        <authorList>
            <person name="Brown C.T."/>
            <person name="Hug L.A."/>
            <person name="Thomas B.C."/>
            <person name="Sharon I."/>
            <person name="Castelle C.J."/>
            <person name="Singh A."/>
            <person name="Wilkins M.J."/>
            <person name="Williams K.H."/>
            <person name="Banfield J.F."/>
        </authorList>
    </citation>
    <scope>NUCLEOTIDE SEQUENCE [LARGE SCALE GENOMIC DNA]</scope>
</reference>
<dbReference type="InterPro" id="IPR052538">
    <property type="entry name" value="Flavonoid_dioxygenase-like"/>
</dbReference>
<feature type="compositionally biased region" description="Basic and acidic residues" evidence="1">
    <location>
        <begin position="104"/>
        <end position="122"/>
    </location>
</feature>
<protein>
    <submittedName>
        <fullName evidence="3">Mannose-6-phosphate isomerase</fullName>
    </submittedName>
</protein>
<evidence type="ECO:0000256" key="1">
    <source>
        <dbReference type="SAM" id="MobiDB-lite"/>
    </source>
</evidence>
<dbReference type="AlphaFoldDB" id="A0A0G0H8Y0"/>
<sequence length="122" mass="13440">MAAIKDITKKALDNTYFRQVLDTGKYTQVVIMSIPKGGEIGEEVHPDTDQVLFCVAGEGKTVLDGAEEPFLKNDLVLVKAGTKHNFINTGQDDLKIITSYSPPHHPEGTIHKSKKEADKAEY</sequence>